<dbReference type="GeneID" id="78211457"/>
<dbReference type="GO" id="GO:0003677">
    <property type="term" value="F:DNA binding"/>
    <property type="evidence" value="ECO:0007669"/>
    <property type="project" value="UniProtKB-KW"/>
</dbReference>
<evidence type="ECO:0000256" key="1">
    <source>
        <dbReference type="ARBA" id="ARBA00023015"/>
    </source>
</evidence>
<feature type="domain" description="HTH arsR-type" evidence="4">
    <location>
        <begin position="3"/>
        <end position="95"/>
    </location>
</feature>
<dbReference type="PANTHER" id="PTHR33154:SF25">
    <property type="entry name" value="LMO0101 PROTEIN"/>
    <property type="match status" value="1"/>
</dbReference>
<proteinExistence type="predicted"/>
<dbReference type="GO" id="GO:0003700">
    <property type="term" value="F:DNA-binding transcription factor activity"/>
    <property type="evidence" value="ECO:0007669"/>
    <property type="project" value="InterPro"/>
</dbReference>
<reference evidence="6 8" key="2">
    <citation type="submission" date="2019-09" db="EMBL/GenBank/DDBJ databases">
        <title>Genome sequencing of Lactobacillus acetotolerans.</title>
        <authorList>
            <person name="Kim K."/>
        </authorList>
    </citation>
    <scope>NUCLEOTIDE SEQUENCE [LARGE SCALE GENOMIC DNA]</scope>
    <source>
        <strain evidence="6 8">LA749</strain>
    </source>
</reference>
<dbReference type="InterPro" id="IPR051081">
    <property type="entry name" value="HTH_MetalResp_TranReg"/>
</dbReference>
<dbReference type="InterPro" id="IPR011991">
    <property type="entry name" value="ArsR-like_HTH"/>
</dbReference>
<dbReference type="STRING" id="1600.LBAT_0106"/>
<name>A0A0D6A1T2_9LACO</name>
<evidence type="ECO:0000313" key="5">
    <source>
        <dbReference type="EMBL" id="BAQ56495.1"/>
    </source>
</evidence>
<dbReference type="PATRIC" id="fig|1600.4.peg.109"/>
<dbReference type="Pfam" id="PF01022">
    <property type="entry name" value="HTH_5"/>
    <property type="match status" value="1"/>
</dbReference>
<dbReference type="RefSeq" id="WP_056970592.1">
    <property type="nucleotide sequence ID" value="NZ_AP014808.1"/>
</dbReference>
<keyword evidence="3" id="KW-0804">Transcription</keyword>
<evidence type="ECO:0000259" key="4">
    <source>
        <dbReference type="PROSITE" id="PS50987"/>
    </source>
</evidence>
<dbReference type="PRINTS" id="PR00778">
    <property type="entry name" value="HTHARSR"/>
</dbReference>
<dbReference type="EMBL" id="CP044496">
    <property type="protein sequence ID" value="QFG50595.1"/>
    <property type="molecule type" value="Genomic_DNA"/>
</dbReference>
<dbReference type="PROSITE" id="PS50987">
    <property type="entry name" value="HTH_ARSR_2"/>
    <property type="match status" value="1"/>
</dbReference>
<dbReference type="InterPro" id="IPR036390">
    <property type="entry name" value="WH_DNA-bd_sf"/>
</dbReference>
<gene>
    <name evidence="6" type="ORF">LA749_00520</name>
    <name evidence="5" type="ORF">LBAT_0106</name>
</gene>
<keyword evidence="7" id="KW-1185">Reference proteome</keyword>
<dbReference type="PANTHER" id="PTHR33154">
    <property type="entry name" value="TRANSCRIPTIONAL REGULATOR, ARSR FAMILY"/>
    <property type="match status" value="1"/>
</dbReference>
<dbReference type="AlphaFoldDB" id="A0A0D6A1T2"/>
<reference evidence="5 7" key="1">
    <citation type="submission" date="2015-03" db="EMBL/GenBank/DDBJ databases">
        <title>Complete genome sequence of Lactobacillus acetotolerans NBRC 13120.</title>
        <authorList>
            <person name="Toh H."/>
            <person name="Morita H."/>
            <person name="Fujita N."/>
        </authorList>
    </citation>
    <scope>NUCLEOTIDE SEQUENCE [LARGE SCALE GENOMIC DNA]</scope>
    <source>
        <strain evidence="5 7">NBRC 13120</strain>
    </source>
</reference>
<organism evidence="5 7">
    <name type="scientific">Lactobacillus acetotolerans</name>
    <dbReference type="NCBI Taxonomy" id="1600"/>
    <lineage>
        <taxon>Bacteria</taxon>
        <taxon>Bacillati</taxon>
        <taxon>Bacillota</taxon>
        <taxon>Bacilli</taxon>
        <taxon>Lactobacillales</taxon>
        <taxon>Lactobacillaceae</taxon>
        <taxon>Lactobacillus</taxon>
    </lineage>
</organism>
<keyword evidence="1" id="KW-0805">Transcription regulation</keyword>
<keyword evidence="2" id="KW-0238">DNA-binding</keyword>
<dbReference type="Gene3D" id="1.10.10.10">
    <property type="entry name" value="Winged helix-like DNA-binding domain superfamily/Winged helix DNA-binding domain"/>
    <property type="match status" value="1"/>
</dbReference>
<dbReference type="OrthoDB" id="9794330at2"/>
<evidence type="ECO:0000313" key="8">
    <source>
        <dbReference type="Proteomes" id="UP000325393"/>
    </source>
</evidence>
<dbReference type="InterPro" id="IPR036388">
    <property type="entry name" value="WH-like_DNA-bd_sf"/>
</dbReference>
<protein>
    <submittedName>
        <fullName evidence="5 6">Transcriptional regulator</fullName>
    </submittedName>
</protein>
<dbReference type="EMBL" id="AP014808">
    <property type="protein sequence ID" value="BAQ56495.1"/>
    <property type="molecule type" value="Genomic_DNA"/>
</dbReference>
<evidence type="ECO:0000256" key="2">
    <source>
        <dbReference type="ARBA" id="ARBA00023125"/>
    </source>
</evidence>
<dbReference type="Proteomes" id="UP000325393">
    <property type="component" value="Chromosome"/>
</dbReference>
<dbReference type="NCBIfam" id="NF033788">
    <property type="entry name" value="HTH_metalloreg"/>
    <property type="match status" value="1"/>
</dbReference>
<sequence>MNIEIAKEERLAQIFSALGEPNRIKIIKILRDSKRELTCSEISNLLQIAPSTVSYHFKALRKAGLTKTRQEAQTKYLSLNKKTFKKYLPGFLDSL</sequence>
<dbReference type="InterPro" id="IPR001845">
    <property type="entry name" value="HTH_ArsR_DNA-bd_dom"/>
</dbReference>
<accession>A0A0D6A1T2</accession>
<evidence type="ECO:0000313" key="7">
    <source>
        <dbReference type="Proteomes" id="UP000035709"/>
    </source>
</evidence>
<evidence type="ECO:0000256" key="3">
    <source>
        <dbReference type="ARBA" id="ARBA00023163"/>
    </source>
</evidence>
<dbReference type="Proteomes" id="UP000035709">
    <property type="component" value="Chromosome"/>
</dbReference>
<dbReference type="SMART" id="SM00418">
    <property type="entry name" value="HTH_ARSR"/>
    <property type="match status" value="1"/>
</dbReference>
<dbReference type="SUPFAM" id="SSF46785">
    <property type="entry name" value="Winged helix' DNA-binding domain"/>
    <property type="match status" value="1"/>
</dbReference>
<dbReference type="KEGG" id="lae:LBAT_0106"/>
<evidence type="ECO:0000313" key="6">
    <source>
        <dbReference type="EMBL" id="QFG50595.1"/>
    </source>
</evidence>
<dbReference type="CDD" id="cd00090">
    <property type="entry name" value="HTH_ARSR"/>
    <property type="match status" value="1"/>
</dbReference>